<dbReference type="Gene3D" id="1.10.10.10">
    <property type="entry name" value="Winged helix-like DNA-binding domain superfamily/Winged helix DNA-binding domain"/>
    <property type="match status" value="1"/>
</dbReference>
<dbReference type="STRING" id="1423734.FC83_GL002774"/>
<dbReference type="RefSeq" id="WP_057002604.1">
    <property type="nucleotide sequence ID" value="NZ_AZGA01000049.1"/>
</dbReference>
<evidence type="ECO:0000313" key="3">
    <source>
        <dbReference type="Proteomes" id="UP000051236"/>
    </source>
</evidence>
<accession>A0A0R1Y2H4</accession>
<evidence type="ECO:0000259" key="1">
    <source>
        <dbReference type="PROSITE" id="PS50995"/>
    </source>
</evidence>
<dbReference type="Pfam" id="PF12802">
    <property type="entry name" value="MarR_2"/>
    <property type="match status" value="1"/>
</dbReference>
<dbReference type="SUPFAM" id="SSF46785">
    <property type="entry name" value="Winged helix' DNA-binding domain"/>
    <property type="match status" value="1"/>
</dbReference>
<dbReference type="InterPro" id="IPR000835">
    <property type="entry name" value="HTH_MarR-typ"/>
</dbReference>
<dbReference type="GO" id="GO:0006950">
    <property type="term" value="P:response to stress"/>
    <property type="evidence" value="ECO:0007669"/>
    <property type="project" value="TreeGrafter"/>
</dbReference>
<dbReference type="PATRIC" id="fig|1423734.3.peg.2819"/>
<dbReference type="GO" id="GO:0003700">
    <property type="term" value="F:DNA-binding transcription factor activity"/>
    <property type="evidence" value="ECO:0007669"/>
    <property type="project" value="InterPro"/>
</dbReference>
<name>A0A0R1Y2H4_9LACO</name>
<dbReference type="AlphaFoldDB" id="A0A0R1Y2H4"/>
<proteinExistence type="predicted"/>
<gene>
    <name evidence="2" type="ORF">FC83_GL002774</name>
</gene>
<evidence type="ECO:0000313" key="2">
    <source>
        <dbReference type="EMBL" id="KRM33523.1"/>
    </source>
</evidence>
<dbReference type="SMART" id="SM00347">
    <property type="entry name" value="HTH_MARR"/>
    <property type="match status" value="1"/>
</dbReference>
<dbReference type="InterPro" id="IPR036390">
    <property type="entry name" value="WH_DNA-bd_sf"/>
</dbReference>
<dbReference type="InterPro" id="IPR039422">
    <property type="entry name" value="MarR/SlyA-like"/>
</dbReference>
<dbReference type="PANTHER" id="PTHR33164">
    <property type="entry name" value="TRANSCRIPTIONAL REGULATOR, MARR FAMILY"/>
    <property type="match status" value="1"/>
</dbReference>
<feature type="domain" description="HTH marR-type" evidence="1">
    <location>
        <begin position="3"/>
        <end position="140"/>
    </location>
</feature>
<organism evidence="2 3">
    <name type="scientific">Agrilactobacillus composti DSM 18527 = JCM 14202</name>
    <dbReference type="NCBI Taxonomy" id="1423734"/>
    <lineage>
        <taxon>Bacteria</taxon>
        <taxon>Bacillati</taxon>
        <taxon>Bacillota</taxon>
        <taxon>Bacilli</taxon>
        <taxon>Lactobacillales</taxon>
        <taxon>Lactobacillaceae</taxon>
        <taxon>Agrilactobacillus</taxon>
    </lineage>
</organism>
<keyword evidence="3" id="KW-1185">Reference proteome</keyword>
<dbReference type="eggNOG" id="COG1846">
    <property type="taxonomic scope" value="Bacteria"/>
</dbReference>
<comment type="caution">
    <text evidence="2">The sequence shown here is derived from an EMBL/GenBank/DDBJ whole genome shotgun (WGS) entry which is preliminary data.</text>
</comment>
<dbReference type="PANTHER" id="PTHR33164:SF43">
    <property type="entry name" value="HTH-TYPE TRANSCRIPTIONAL REPRESSOR YETL"/>
    <property type="match status" value="1"/>
</dbReference>
<sequence>MDNQTLFEELGELAQQPVLWFARQRYQTDRSNHLPDNGRRLLRILVEANNPLTAGTIADILAIRPTAVNTLVKKLEAESLVLRTRDKTDAQIVRIQITKPGRERLAKIDTFRSNFLAALFSVFDDTEQAQFTKSLHKLNQHITSEDFAKQLSQNMTSADKAFFNELSKGHLNRDEQMHRLLDRIKRQGSADDQAKPDHS</sequence>
<dbReference type="InterPro" id="IPR036388">
    <property type="entry name" value="WH-like_DNA-bd_sf"/>
</dbReference>
<protein>
    <submittedName>
        <fullName evidence="2">Transcriptional regulator</fullName>
    </submittedName>
</protein>
<dbReference type="EMBL" id="AZGA01000049">
    <property type="protein sequence ID" value="KRM33523.1"/>
    <property type="molecule type" value="Genomic_DNA"/>
</dbReference>
<dbReference type="Proteomes" id="UP000051236">
    <property type="component" value="Unassembled WGS sequence"/>
</dbReference>
<dbReference type="PROSITE" id="PS50995">
    <property type="entry name" value="HTH_MARR_2"/>
    <property type="match status" value="1"/>
</dbReference>
<reference evidence="2 3" key="1">
    <citation type="journal article" date="2015" name="Genome Announc.">
        <title>Expanding the biotechnology potential of lactobacilli through comparative genomics of 213 strains and associated genera.</title>
        <authorList>
            <person name="Sun Z."/>
            <person name="Harris H.M."/>
            <person name="McCann A."/>
            <person name="Guo C."/>
            <person name="Argimon S."/>
            <person name="Zhang W."/>
            <person name="Yang X."/>
            <person name="Jeffery I.B."/>
            <person name="Cooney J.C."/>
            <person name="Kagawa T.F."/>
            <person name="Liu W."/>
            <person name="Song Y."/>
            <person name="Salvetti E."/>
            <person name="Wrobel A."/>
            <person name="Rasinkangas P."/>
            <person name="Parkhill J."/>
            <person name="Rea M.C."/>
            <person name="O'Sullivan O."/>
            <person name="Ritari J."/>
            <person name="Douillard F.P."/>
            <person name="Paul Ross R."/>
            <person name="Yang R."/>
            <person name="Briner A.E."/>
            <person name="Felis G.E."/>
            <person name="de Vos W.M."/>
            <person name="Barrangou R."/>
            <person name="Klaenhammer T.R."/>
            <person name="Caufield P.W."/>
            <person name="Cui Y."/>
            <person name="Zhang H."/>
            <person name="O'Toole P.W."/>
        </authorList>
    </citation>
    <scope>NUCLEOTIDE SEQUENCE [LARGE SCALE GENOMIC DNA]</scope>
    <source>
        <strain evidence="2 3">DSM 18527</strain>
    </source>
</reference>